<name>A0A1Q3C9U0_CEPFO</name>
<keyword evidence="2" id="KW-1185">Reference proteome</keyword>
<dbReference type="InParanoid" id="A0A1Q3C9U0"/>
<accession>A0A1Q3C9U0</accession>
<protein>
    <submittedName>
        <fullName evidence="1">PMD domain-containing protein</fullName>
    </submittedName>
</protein>
<feature type="non-terminal residue" evidence="1">
    <location>
        <position position="1"/>
    </location>
</feature>
<sequence>NPELNLAAFIPFLLSRYVFPGLPVDGVNRGLFLLAIRISTGDRFLLAPLFVGSLYKRLDLYKKSKEASIRRNSILCFVDNAALQLFLWDHYKGYAPKVVNSKAAFRAWLRYTPNL</sequence>
<comment type="caution">
    <text evidence="1">The sequence shown here is derived from an EMBL/GenBank/DDBJ whole genome shotgun (WGS) entry which is preliminary data.</text>
</comment>
<evidence type="ECO:0000313" key="2">
    <source>
        <dbReference type="Proteomes" id="UP000187406"/>
    </source>
</evidence>
<reference evidence="2" key="1">
    <citation type="submission" date="2016-04" db="EMBL/GenBank/DDBJ databases">
        <title>Cephalotus genome sequencing.</title>
        <authorList>
            <person name="Fukushima K."/>
            <person name="Hasebe M."/>
            <person name="Fang X."/>
        </authorList>
    </citation>
    <scope>NUCLEOTIDE SEQUENCE [LARGE SCALE GENOMIC DNA]</scope>
    <source>
        <strain evidence="2">cv. St1</strain>
    </source>
</reference>
<proteinExistence type="predicted"/>
<dbReference type="OrthoDB" id="1194658at2759"/>
<dbReference type="EMBL" id="BDDD01001554">
    <property type="protein sequence ID" value="GAV77020.1"/>
    <property type="molecule type" value="Genomic_DNA"/>
</dbReference>
<evidence type="ECO:0000313" key="1">
    <source>
        <dbReference type="EMBL" id="GAV77020.1"/>
    </source>
</evidence>
<dbReference type="Proteomes" id="UP000187406">
    <property type="component" value="Unassembled WGS sequence"/>
</dbReference>
<dbReference type="AlphaFoldDB" id="A0A1Q3C9U0"/>
<organism evidence="1 2">
    <name type="scientific">Cephalotus follicularis</name>
    <name type="common">Albany pitcher plant</name>
    <dbReference type="NCBI Taxonomy" id="3775"/>
    <lineage>
        <taxon>Eukaryota</taxon>
        <taxon>Viridiplantae</taxon>
        <taxon>Streptophyta</taxon>
        <taxon>Embryophyta</taxon>
        <taxon>Tracheophyta</taxon>
        <taxon>Spermatophyta</taxon>
        <taxon>Magnoliopsida</taxon>
        <taxon>eudicotyledons</taxon>
        <taxon>Gunneridae</taxon>
        <taxon>Pentapetalae</taxon>
        <taxon>rosids</taxon>
        <taxon>fabids</taxon>
        <taxon>Oxalidales</taxon>
        <taxon>Cephalotaceae</taxon>
        <taxon>Cephalotus</taxon>
    </lineage>
</organism>
<gene>
    <name evidence="1" type="ORF">CFOL_v3_20492</name>
</gene>